<dbReference type="PROSITE" id="PS50893">
    <property type="entry name" value="ABC_TRANSPORTER_2"/>
    <property type="match status" value="1"/>
</dbReference>
<dbReference type="Gene3D" id="3.40.50.300">
    <property type="entry name" value="P-loop containing nucleotide triphosphate hydrolases"/>
    <property type="match status" value="1"/>
</dbReference>
<dbReference type="InterPro" id="IPR027417">
    <property type="entry name" value="P-loop_NTPase"/>
</dbReference>
<dbReference type="InterPro" id="IPR003593">
    <property type="entry name" value="AAA+_ATPase"/>
</dbReference>
<organism evidence="12 13">
    <name type="scientific">Candidatus Fimimonas merdipullorum</name>
    <dbReference type="NCBI Taxonomy" id="2840822"/>
    <lineage>
        <taxon>Bacteria</taxon>
        <taxon>Pseudomonadati</taxon>
        <taxon>Myxococcota</taxon>
        <taxon>Myxococcia</taxon>
        <taxon>Myxococcales</taxon>
        <taxon>Cystobacterineae</taxon>
        <taxon>Myxococcaceae</taxon>
        <taxon>Myxococcaceae incertae sedis</taxon>
        <taxon>Candidatus Fimimonas</taxon>
    </lineage>
</organism>
<feature type="transmembrane region" description="Helical" evidence="10">
    <location>
        <begin position="934"/>
        <end position="963"/>
    </location>
</feature>
<feature type="domain" description="ABC transporter" evidence="11">
    <location>
        <begin position="2"/>
        <end position="240"/>
    </location>
</feature>
<reference evidence="12" key="1">
    <citation type="submission" date="2020-10" db="EMBL/GenBank/DDBJ databases">
        <authorList>
            <person name="Gilroy R."/>
        </authorList>
    </citation>
    <scope>NUCLEOTIDE SEQUENCE</scope>
    <source>
        <strain evidence="12">ChiHjej12B11-7776</strain>
    </source>
</reference>
<feature type="transmembrane region" description="Helical" evidence="10">
    <location>
        <begin position="878"/>
        <end position="904"/>
    </location>
</feature>
<keyword evidence="6 12" id="KW-0067">ATP-binding</keyword>
<dbReference type="SMART" id="SM00382">
    <property type="entry name" value="AAA"/>
    <property type="match status" value="1"/>
</dbReference>
<dbReference type="PANTHER" id="PTHR42798:SF6">
    <property type="entry name" value="CELL DIVISION ATP-BINDING PROTEIN FTSE"/>
    <property type="match status" value="1"/>
</dbReference>
<comment type="similarity">
    <text evidence="9">Belongs to the ABC transporter superfamily. Macrolide exporter (TC 3.A.1.122) family.</text>
</comment>
<keyword evidence="8 10" id="KW-0472">Membrane</keyword>
<dbReference type="SUPFAM" id="SSF52540">
    <property type="entry name" value="P-loop containing nucleoside triphosphate hydrolases"/>
    <property type="match status" value="1"/>
</dbReference>
<keyword evidence="7 10" id="KW-1133">Transmembrane helix</keyword>
<feature type="transmembrane region" description="Helical" evidence="10">
    <location>
        <begin position="281"/>
        <end position="300"/>
    </location>
</feature>
<evidence type="ECO:0000256" key="2">
    <source>
        <dbReference type="ARBA" id="ARBA00022448"/>
    </source>
</evidence>
<keyword evidence="4 10" id="KW-0812">Transmembrane</keyword>
<evidence type="ECO:0000256" key="10">
    <source>
        <dbReference type="SAM" id="Phobius"/>
    </source>
</evidence>
<feature type="transmembrane region" description="Helical" evidence="10">
    <location>
        <begin position="975"/>
        <end position="995"/>
    </location>
</feature>
<evidence type="ECO:0000256" key="1">
    <source>
        <dbReference type="ARBA" id="ARBA00004429"/>
    </source>
</evidence>
<dbReference type="GO" id="GO:0022857">
    <property type="term" value="F:transmembrane transporter activity"/>
    <property type="evidence" value="ECO:0007669"/>
    <property type="project" value="UniProtKB-ARBA"/>
</dbReference>
<protein>
    <submittedName>
        <fullName evidence="12">ABC transporter ATP-binding protein/permease</fullName>
    </submittedName>
</protein>
<dbReference type="AlphaFoldDB" id="A0A9D1MYR5"/>
<dbReference type="InterPro" id="IPR017871">
    <property type="entry name" value="ABC_transporter-like_CS"/>
</dbReference>
<dbReference type="GO" id="GO:0098796">
    <property type="term" value="C:membrane protein complex"/>
    <property type="evidence" value="ECO:0007669"/>
    <property type="project" value="UniProtKB-ARBA"/>
</dbReference>
<evidence type="ECO:0000256" key="4">
    <source>
        <dbReference type="ARBA" id="ARBA00022692"/>
    </source>
</evidence>
<dbReference type="InterPro" id="IPR003439">
    <property type="entry name" value="ABC_transporter-like_ATP-bd"/>
</dbReference>
<dbReference type="FunFam" id="3.40.50.300:FF:000032">
    <property type="entry name" value="Export ABC transporter ATP-binding protein"/>
    <property type="match status" value="1"/>
</dbReference>
<dbReference type="GO" id="GO:0005524">
    <property type="term" value="F:ATP binding"/>
    <property type="evidence" value="ECO:0007669"/>
    <property type="project" value="UniProtKB-KW"/>
</dbReference>
<keyword evidence="3" id="KW-1003">Cell membrane</keyword>
<dbReference type="CDD" id="cd03255">
    <property type="entry name" value="ABC_MJ0796_LolCDE_FtsE"/>
    <property type="match status" value="1"/>
</dbReference>
<evidence type="ECO:0000313" key="13">
    <source>
        <dbReference type="Proteomes" id="UP000886852"/>
    </source>
</evidence>
<dbReference type="GO" id="GO:0005886">
    <property type="term" value="C:plasma membrane"/>
    <property type="evidence" value="ECO:0007669"/>
    <property type="project" value="UniProtKB-SubCell"/>
</dbReference>
<keyword evidence="2" id="KW-0813">Transport</keyword>
<dbReference type="GO" id="GO:0016887">
    <property type="term" value="F:ATP hydrolysis activity"/>
    <property type="evidence" value="ECO:0007669"/>
    <property type="project" value="InterPro"/>
</dbReference>
<proteinExistence type="inferred from homology"/>
<evidence type="ECO:0000259" key="11">
    <source>
        <dbReference type="PROSITE" id="PS50893"/>
    </source>
</evidence>
<accession>A0A9D1MYR5</accession>
<dbReference type="Proteomes" id="UP000886852">
    <property type="component" value="Unassembled WGS sequence"/>
</dbReference>
<evidence type="ECO:0000256" key="5">
    <source>
        <dbReference type="ARBA" id="ARBA00022741"/>
    </source>
</evidence>
<dbReference type="InterPro" id="IPR003838">
    <property type="entry name" value="ABC3_permease_C"/>
</dbReference>
<dbReference type="PANTHER" id="PTHR42798">
    <property type="entry name" value="LIPOPROTEIN-RELEASING SYSTEM ATP-BINDING PROTEIN LOLD"/>
    <property type="match status" value="1"/>
</dbReference>
<evidence type="ECO:0000256" key="8">
    <source>
        <dbReference type="ARBA" id="ARBA00023136"/>
    </source>
</evidence>
<evidence type="ECO:0000256" key="7">
    <source>
        <dbReference type="ARBA" id="ARBA00022989"/>
    </source>
</evidence>
<evidence type="ECO:0000313" key="12">
    <source>
        <dbReference type="EMBL" id="HIU91473.1"/>
    </source>
</evidence>
<evidence type="ECO:0000256" key="6">
    <source>
        <dbReference type="ARBA" id="ARBA00022840"/>
    </source>
</evidence>
<dbReference type="PROSITE" id="PS00211">
    <property type="entry name" value="ABC_TRANSPORTER_1"/>
    <property type="match status" value="1"/>
</dbReference>
<evidence type="ECO:0000256" key="3">
    <source>
        <dbReference type="ARBA" id="ARBA00022475"/>
    </source>
</evidence>
<dbReference type="InterPro" id="IPR017911">
    <property type="entry name" value="MacB-like_ATP-bd"/>
</dbReference>
<reference evidence="12" key="2">
    <citation type="journal article" date="2021" name="PeerJ">
        <title>Extensive microbial diversity within the chicken gut microbiome revealed by metagenomics and culture.</title>
        <authorList>
            <person name="Gilroy R."/>
            <person name="Ravi A."/>
            <person name="Getino M."/>
            <person name="Pursley I."/>
            <person name="Horton D.L."/>
            <person name="Alikhan N.F."/>
            <person name="Baker D."/>
            <person name="Gharbi K."/>
            <person name="Hall N."/>
            <person name="Watson M."/>
            <person name="Adriaenssens E.M."/>
            <person name="Foster-Nyarko E."/>
            <person name="Jarju S."/>
            <person name="Secka A."/>
            <person name="Antonio M."/>
            <person name="Oren A."/>
            <person name="Chaudhuri R.R."/>
            <person name="La Ragione R."/>
            <person name="Hildebrand F."/>
            <person name="Pallen M.J."/>
        </authorList>
    </citation>
    <scope>NUCLEOTIDE SEQUENCE</scope>
    <source>
        <strain evidence="12">ChiHjej12B11-7776</strain>
    </source>
</reference>
<sequence>MLQLKNITKRYEAGEFSVDALKGISLNFRTSEFVSILGPSGCGKTTMLNIIGGLDKYTDGDLVIRGKSTKNFTDRDWDAYRNHSIGFVFQSYNLIPHQTAQQNVELALALSGVNRTERAARAKQALDEVGLKNMYHKRPSEMSGGQCQRVAIARAIVNNPDIVLADEPTGALDTETSIQVMDILKEISQNRLVVMVTHNPDLAEKYSTRVVKMLDGLLVEDSHPLTDEETQAEANLDEQRQAQAVEEEKTLKRRAKKPSMSLGTSFMLSLKNLFTKRGRTVLTSFAGSIGIIGIALIFAVSQGATNYINQVQEETLASYPLTIQQSHTDMGSLFQSFVGAATSGEEHELDAVYEKMALYNLTKSLSNVEESENDLAAYKKYLEQQLQDPDSVMSKSLNGVKYGYNLDLQVYTKNVSGEVIESDISELVLQVIGDFYGVDLSQMMVYSGGLFSELLSTSGTLVMWEEMLPSSDGGVVNDMLKSQYDLVFGNWPDAYSDPTNKVVVVVDGDNEIDDMTLYALGLKSTEEIDAILEAVQKGEEPPESSQKKWLYEEICGLKYKTIFNYEKYRKMGSVWYDATEIDNVLESMYDDPNVGMELEVVGIIRPNPSSSSHMLSGSIAYTNRLTQYVIRQAQQSQIVQEQKANPNVDIFTGKYFQNNNLPDEQKAQYFENYVSTLSTEEKAQVFLTVNAQVDETEIKSAQDKLFAMDETQLRSTILMLYKLAASETGGSSSQQAQVEDYINSCDYEQLQSLVPTISEGYAMCLKMLSVAMQYPTAALQAEQLDKDMATYTVEQKAQCFDVAVPFAETTYEDNLTMLGDIDLDSPSSISLYAVSFAAKQEIENDIAAYNASVSEDKQLQYTDYVGLLMRSVTTIIDAITYVLIAFVSISLIVSSIMIGVITLISVQERTKEIGILRAIGASKRNVSSMFNAETVIIGFASGILGVGITYVLNLIISVILRAVTGIASLTASLPIWVAAVLVGISMLLTLIAGIIPSRSAAKKDPVVALRTE</sequence>
<comment type="subcellular location">
    <subcellularLocation>
        <location evidence="1">Cell inner membrane</location>
        <topology evidence="1">Multi-pass membrane protein</topology>
    </subcellularLocation>
</comment>
<name>A0A9D1MYR5_9BACT</name>
<dbReference type="Pfam" id="PF02687">
    <property type="entry name" value="FtsX"/>
    <property type="match status" value="1"/>
</dbReference>
<evidence type="ECO:0000256" key="9">
    <source>
        <dbReference type="ARBA" id="ARBA00038388"/>
    </source>
</evidence>
<keyword evidence="5" id="KW-0547">Nucleotide-binding</keyword>
<gene>
    <name evidence="12" type="ORF">IAC72_05645</name>
</gene>
<dbReference type="EMBL" id="DVOC01000101">
    <property type="protein sequence ID" value="HIU91473.1"/>
    <property type="molecule type" value="Genomic_DNA"/>
</dbReference>
<comment type="caution">
    <text evidence="12">The sequence shown here is derived from an EMBL/GenBank/DDBJ whole genome shotgun (WGS) entry which is preliminary data.</text>
</comment>
<dbReference type="Pfam" id="PF00005">
    <property type="entry name" value="ABC_tran"/>
    <property type="match status" value="1"/>
</dbReference>